<dbReference type="OrthoDB" id="5523218at2"/>
<feature type="compositionally biased region" description="Polar residues" evidence="1">
    <location>
        <begin position="56"/>
        <end position="77"/>
    </location>
</feature>
<dbReference type="NCBIfam" id="NF033768">
    <property type="entry name" value="myxo_SS_tail"/>
    <property type="match status" value="1"/>
</dbReference>
<gene>
    <name evidence="2" type="ORF">FRD01_12590</name>
</gene>
<keyword evidence="3" id="KW-1185">Reference proteome</keyword>
<dbReference type="AlphaFoldDB" id="A0A5B8XS91"/>
<protein>
    <submittedName>
        <fullName evidence="2">AgmX/PglI C-terminal domain-containing protein</fullName>
    </submittedName>
</protein>
<evidence type="ECO:0000313" key="2">
    <source>
        <dbReference type="EMBL" id="QED28057.1"/>
    </source>
</evidence>
<dbReference type="Proteomes" id="UP000321595">
    <property type="component" value="Chromosome"/>
</dbReference>
<dbReference type="InterPro" id="IPR049806">
    <property type="entry name" value="MasK-like_C"/>
</dbReference>
<dbReference type="KEGG" id="bbae:FRD01_12590"/>
<feature type="region of interest" description="Disordered" evidence="1">
    <location>
        <begin position="29"/>
        <end position="116"/>
    </location>
</feature>
<evidence type="ECO:0000313" key="3">
    <source>
        <dbReference type="Proteomes" id="UP000321595"/>
    </source>
</evidence>
<reference evidence="2 3" key="1">
    <citation type="submission" date="2019-08" db="EMBL/GenBank/DDBJ databases">
        <authorList>
            <person name="Liang Q."/>
        </authorList>
    </citation>
    <scope>NUCLEOTIDE SEQUENCE [LARGE SCALE GENOMIC DNA]</scope>
    <source>
        <strain evidence="2 3">V1718</strain>
    </source>
</reference>
<sequence length="222" mass="24158">MTKIQKYGLVLVVVTALGLFLTWQDASTPELPHDPNFVPSDGAEVPGKGHVGGSQPEVTETSENSQKSPPSQVNSRESVAAKPSDSEGAAAEDAPEPHPDNPEMPASAGTEETQEHTGFLEAEEIQKSAWELRSQLKECYETSLKDFPDASGKLTVEFILENEEDGTRVTQAEVLSGESTILDDQLNACLMRGLQELKIDVEIQDGESVKVRYPFRFSPEGE</sequence>
<evidence type="ECO:0000256" key="1">
    <source>
        <dbReference type="SAM" id="MobiDB-lite"/>
    </source>
</evidence>
<dbReference type="EMBL" id="CP042467">
    <property type="protein sequence ID" value="QED28057.1"/>
    <property type="molecule type" value="Genomic_DNA"/>
</dbReference>
<name>A0A5B8XS91_9DELT</name>
<proteinExistence type="predicted"/>
<accession>A0A5B8XS91</accession>
<organism evidence="2 3">
    <name type="scientific">Microvenator marinus</name>
    <dbReference type="NCBI Taxonomy" id="2600177"/>
    <lineage>
        <taxon>Bacteria</taxon>
        <taxon>Deltaproteobacteria</taxon>
        <taxon>Bradymonadales</taxon>
        <taxon>Microvenatoraceae</taxon>
        <taxon>Microvenator</taxon>
    </lineage>
</organism>
<dbReference type="RefSeq" id="WP_146960147.1">
    <property type="nucleotide sequence ID" value="NZ_CP042467.1"/>
</dbReference>